<dbReference type="InterPro" id="IPR013708">
    <property type="entry name" value="Shikimate_DH-bd_N"/>
</dbReference>
<feature type="binding site" evidence="8">
    <location>
        <position position="249"/>
    </location>
    <ligand>
        <name>NADP(+)</name>
        <dbReference type="ChEBI" id="CHEBI:58349"/>
    </ligand>
</feature>
<protein>
    <recommendedName>
        <fullName evidence="2 8">Shikimate dehydrogenase (NADP(+))</fullName>
        <shortName evidence="8">SDH</shortName>
        <ecNumber evidence="2 8">1.1.1.25</ecNumber>
    </recommendedName>
</protein>
<feature type="binding site" evidence="8">
    <location>
        <begin position="159"/>
        <end position="164"/>
    </location>
    <ligand>
        <name>NADP(+)</name>
        <dbReference type="ChEBI" id="CHEBI:58349"/>
    </ligand>
</feature>
<evidence type="ECO:0000256" key="2">
    <source>
        <dbReference type="ARBA" id="ARBA00012962"/>
    </source>
</evidence>
<dbReference type="InterPro" id="IPR011342">
    <property type="entry name" value="Shikimate_DH"/>
</dbReference>
<keyword evidence="13" id="KW-1185">Reference proteome</keyword>
<keyword evidence="6 8" id="KW-0057">Aromatic amino acid biosynthesis</keyword>
<accession>A0A941I3D3</accession>
<feature type="binding site" evidence="8">
    <location>
        <begin position="135"/>
        <end position="139"/>
    </location>
    <ligand>
        <name>NADP(+)</name>
        <dbReference type="ChEBI" id="CHEBI:58349"/>
    </ligand>
</feature>
<dbReference type="GO" id="GO:0050661">
    <property type="term" value="F:NADP binding"/>
    <property type="evidence" value="ECO:0007669"/>
    <property type="project" value="InterPro"/>
</dbReference>
<feature type="binding site" evidence="8">
    <location>
        <position position="110"/>
    </location>
    <ligand>
        <name>shikimate</name>
        <dbReference type="ChEBI" id="CHEBI:36208"/>
    </ligand>
</feature>
<feature type="binding site" evidence="8">
    <location>
        <position position="228"/>
    </location>
    <ligand>
        <name>shikimate</name>
        <dbReference type="ChEBI" id="CHEBI:36208"/>
    </ligand>
</feature>
<feature type="binding site" evidence="8">
    <location>
        <position position="95"/>
    </location>
    <ligand>
        <name>shikimate</name>
        <dbReference type="ChEBI" id="CHEBI:36208"/>
    </ligand>
</feature>
<dbReference type="Proteomes" id="UP000680158">
    <property type="component" value="Unassembled WGS sequence"/>
</dbReference>
<gene>
    <name evidence="8 12" type="primary">aroE</name>
    <name evidence="12" type="ORF">KDM92_09480</name>
</gene>
<dbReference type="GO" id="GO:0019632">
    <property type="term" value="P:shikimate metabolic process"/>
    <property type="evidence" value="ECO:0007669"/>
    <property type="project" value="InterPro"/>
</dbReference>
<evidence type="ECO:0000256" key="4">
    <source>
        <dbReference type="ARBA" id="ARBA00022857"/>
    </source>
</evidence>
<dbReference type="PANTHER" id="PTHR21089:SF1">
    <property type="entry name" value="BIFUNCTIONAL 3-DEHYDROQUINATE DEHYDRATASE_SHIKIMATE DEHYDROGENASE, CHLOROPLASTIC"/>
    <property type="match status" value="1"/>
</dbReference>
<dbReference type="Pfam" id="PF01488">
    <property type="entry name" value="Shikimate_DH"/>
    <property type="match status" value="1"/>
</dbReference>
<dbReference type="RefSeq" id="WP_212684121.1">
    <property type="nucleotide sequence ID" value="NZ_JAGSPM010000005.1"/>
</dbReference>
<organism evidence="12 13">
    <name type="scientific">Undibacterium baiyunense</name>
    <dbReference type="NCBI Taxonomy" id="2828731"/>
    <lineage>
        <taxon>Bacteria</taxon>
        <taxon>Pseudomonadati</taxon>
        <taxon>Pseudomonadota</taxon>
        <taxon>Betaproteobacteria</taxon>
        <taxon>Burkholderiales</taxon>
        <taxon>Oxalobacteraceae</taxon>
        <taxon>Undibacterium</taxon>
    </lineage>
</organism>
<comment type="pathway">
    <text evidence="1 8">Metabolic intermediate biosynthesis; chorismate biosynthesis; chorismate from D-erythrose 4-phosphate and phosphoenolpyruvate: step 4/7.</text>
</comment>
<evidence type="ECO:0000256" key="7">
    <source>
        <dbReference type="ARBA" id="ARBA00049442"/>
    </source>
</evidence>
<feature type="active site" description="Proton acceptor" evidence="8">
    <location>
        <position position="74"/>
    </location>
</feature>
<evidence type="ECO:0000313" key="13">
    <source>
        <dbReference type="Proteomes" id="UP000680158"/>
    </source>
</evidence>
<evidence type="ECO:0000256" key="3">
    <source>
        <dbReference type="ARBA" id="ARBA00022605"/>
    </source>
</evidence>
<comment type="function">
    <text evidence="8">Involved in the biosynthesis of the chorismate, which leads to the biosynthesis of aromatic amino acids. Catalyzes the reversible NADPH linked reduction of 3-dehydroshikimate (DHSA) to yield shikimate (SA).</text>
</comment>
<name>A0A941I3D3_9BURK</name>
<feature type="binding site" evidence="8">
    <location>
        <position position="256"/>
    </location>
    <ligand>
        <name>shikimate</name>
        <dbReference type="ChEBI" id="CHEBI:36208"/>
    </ligand>
</feature>
<keyword evidence="3 8" id="KW-0028">Amino-acid biosynthesis</keyword>
<evidence type="ECO:0000256" key="5">
    <source>
        <dbReference type="ARBA" id="ARBA00023002"/>
    </source>
</evidence>
<evidence type="ECO:0000259" key="10">
    <source>
        <dbReference type="Pfam" id="PF08501"/>
    </source>
</evidence>
<feature type="binding site" evidence="8">
    <location>
        <position position="226"/>
    </location>
    <ligand>
        <name>NADP(+)</name>
        <dbReference type="ChEBI" id="CHEBI:58349"/>
    </ligand>
</feature>
<reference evidence="12 13" key="1">
    <citation type="submission" date="2021-04" db="EMBL/GenBank/DDBJ databases">
        <title>novel species isolated from subtropical streams in China.</title>
        <authorList>
            <person name="Lu H."/>
        </authorList>
    </citation>
    <scope>NUCLEOTIDE SEQUENCE [LARGE SCALE GENOMIC DNA]</scope>
    <source>
        <strain evidence="12 13">BYS107W</strain>
    </source>
</reference>
<dbReference type="InterPro" id="IPR041121">
    <property type="entry name" value="SDH_C"/>
</dbReference>
<sequence>MSVINSSAQLDRYCVFGNPIQHSKSPAIHAMFASQTGQTLEYSARLAPLDSFVPSVQQFIAEGGKGANVTVPFKLEAYALANHLSERAAIAGAVNTLTFSDGVIVGDNTDGVGLVRDITENAKTAIVGRRILLLGAGGAARGALLPLLAQQPASLTIANRTISKAEDLVQLAHATKTYRGEIEAKTWQDLNGSFDVIINATSASLQSEVPPIPYTVFADTSFAYDMMYSDGQTSFNRYAEQAGARTRDGLGMLLEQAAEAFFIWRGVRPQTAPLFAHFRTKGSV</sequence>
<dbReference type="EC" id="1.1.1.25" evidence="2 8"/>
<evidence type="ECO:0000256" key="8">
    <source>
        <dbReference type="HAMAP-Rule" id="MF_00222"/>
    </source>
</evidence>
<dbReference type="InterPro" id="IPR036291">
    <property type="entry name" value="NAD(P)-bd_dom_sf"/>
</dbReference>
<evidence type="ECO:0000313" key="12">
    <source>
        <dbReference type="EMBL" id="MBR7746810.1"/>
    </source>
</evidence>
<dbReference type="InterPro" id="IPR022893">
    <property type="entry name" value="Shikimate_DH_fam"/>
</dbReference>
<feature type="binding site" evidence="8">
    <location>
        <position position="70"/>
    </location>
    <ligand>
        <name>shikimate</name>
        <dbReference type="ChEBI" id="CHEBI:36208"/>
    </ligand>
</feature>
<dbReference type="Gene3D" id="3.40.50.10860">
    <property type="entry name" value="Leucine Dehydrogenase, chain A, domain 1"/>
    <property type="match status" value="1"/>
</dbReference>
<dbReference type="GO" id="GO:0005829">
    <property type="term" value="C:cytosol"/>
    <property type="evidence" value="ECO:0007669"/>
    <property type="project" value="TreeGrafter"/>
</dbReference>
<dbReference type="CDD" id="cd01065">
    <property type="entry name" value="NAD_bind_Shikimate_DH"/>
    <property type="match status" value="1"/>
</dbReference>
<dbReference type="InterPro" id="IPR046346">
    <property type="entry name" value="Aminoacid_DH-like_N_sf"/>
</dbReference>
<feature type="domain" description="Quinate/shikimate 5-dehydrogenase/glutamyl-tRNA reductase" evidence="9">
    <location>
        <begin position="125"/>
        <end position="204"/>
    </location>
</feature>
<dbReference type="HAMAP" id="MF_00222">
    <property type="entry name" value="Shikimate_DH_AroE"/>
    <property type="match status" value="1"/>
</dbReference>
<dbReference type="Pfam" id="PF18317">
    <property type="entry name" value="SDH_C"/>
    <property type="match status" value="1"/>
</dbReference>
<dbReference type="GO" id="GO:0004764">
    <property type="term" value="F:shikimate 3-dehydrogenase (NADP+) activity"/>
    <property type="evidence" value="ECO:0007669"/>
    <property type="project" value="UniProtKB-UniRule"/>
</dbReference>
<dbReference type="NCBIfam" id="NF001310">
    <property type="entry name" value="PRK00258.1-2"/>
    <property type="match status" value="1"/>
</dbReference>
<comment type="caution">
    <text evidence="12">The sequence shown here is derived from an EMBL/GenBank/DDBJ whole genome shotgun (WGS) entry which is preliminary data.</text>
</comment>
<dbReference type="GO" id="GO:0008652">
    <property type="term" value="P:amino acid biosynthetic process"/>
    <property type="evidence" value="ECO:0007669"/>
    <property type="project" value="UniProtKB-KW"/>
</dbReference>
<comment type="similarity">
    <text evidence="8">Belongs to the shikimate dehydrogenase family.</text>
</comment>
<dbReference type="GO" id="GO:0009423">
    <property type="term" value="P:chorismate biosynthetic process"/>
    <property type="evidence" value="ECO:0007669"/>
    <property type="project" value="UniProtKB-UniRule"/>
</dbReference>
<feature type="binding site" evidence="8">
    <location>
        <begin position="23"/>
        <end position="25"/>
    </location>
    <ligand>
        <name>shikimate</name>
        <dbReference type="ChEBI" id="CHEBI:36208"/>
    </ligand>
</feature>
<keyword evidence="4 8" id="KW-0521">NADP</keyword>
<evidence type="ECO:0000256" key="6">
    <source>
        <dbReference type="ARBA" id="ARBA00023141"/>
    </source>
</evidence>
<evidence type="ECO:0000259" key="9">
    <source>
        <dbReference type="Pfam" id="PF01488"/>
    </source>
</evidence>
<dbReference type="AlphaFoldDB" id="A0A941I3D3"/>
<dbReference type="PANTHER" id="PTHR21089">
    <property type="entry name" value="SHIKIMATE DEHYDROGENASE"/>
    <property type="match status" value="1"/>
</dbReference>
<comment type="catalytic activity">
    <reaction evidence="7 8">
        <text>shikimate + NADP(+) = 3-dehydroshikimate + NADPH + H(+)</text>
        <dbReference type="Rhea" id="RHEA:17737"/>
        <dbReference type="ChEBI" id="CHEBI:15378"/>
        <dbReference type="ChEBI" id="CHEBI:16630"/>
        <dbReference type="ChEBI" id="CHEBI:36208"/>
        <dbReference type="ChEBI" id="CHEBI:57783"/>
        <dbReference type="ChEBI" id="CHEBI:58349"/>
        <dbReference type="EC" id="1.1.1.25"/>
    </reaction>
</comment>
<dbReference type="Pfam" id="PF08501">
    <property type="entry name" value="Shikimate_dh_N"/>
    <property type="match status" value="1"/>
</dbReference>
<dbReference type="SUPFAM" id="SSF53223">
    <property type="entry name" value="Aminoacid dehydrogenase-like, N-terminal domain"/>
    <property type="match status" value="1"/>
</dbReference>
<proteinExistence type="inferred from homology"/>
<feature type="domain" description="SDH C-terminal" evidence="11">
    <location>
        <begin position="249"/>
        <end position="272"/>
    </location>
</feature>
<dbReference type="InterPro" id="IPR006151">
    <property type="entry name" value="Shikm_DH/Glu-tRNA_Rdtase"/>
</dbReference>
<evidence type="ECO:0000256" key="1">
    <source>
        <dbReference type="ARBA" id="ARBA00004871"/>
    </source>
</evidence>
<feature type="binding site" evidence="8">
    <location>
        <position position="86"/>
    </location>
    <ligand>
        <name>NADP(+)</name>
        <dbReference type="ChEBI" id="CHEBI:58349"/>
    </ligand>
</feature>
<dbReference type="EMBL" id="JAGSPM010000005">
    <property type="protein sequence ID" value="MBR7746810.1"/>
    <property type="molecule type" value="Genomic_DNA"/>
</dbReference>
<dbReference type="GO" id="GO:0009073">
    <property type="term" value="P:aromatic amino acid family biosynthetic process"/>
    <property type="evidence" value="ECO:0007669"/>
    <property type="project" value="UniProtKB-KW"/>
</dbReference>
<dbReference type="NCBIfam" id="TIGR00507">
    <property type="entry name" value="aroE"/>
    <property type="match status" value="1"/>
</dbReference>
<dbReference type="Gene3D" id="3.40.50.720">
    <property type="entry name" value="NAD(P)-binding Rossmann-like Domain"/>
    <property type="match status" value="1"/>
</dbReference>
<keyword evidence="5 8" id="KW-0560">Oxidoreductase</keyword>
<dbReference type="FunFam" id="3.40.50.10860:FF:000006">
    <property type="entry name" value="Shikimate dehydrogenase (NADP(+))"/>
    <property type="match status" value="1"/>
</dbReference>
<comment type="subunit">
    <text evidence="8">Homodimer.</text>
</comment>
<dbReference type="SUPFAM" id="SSF51735">
    <property type="entry name" value="NAD(P)-binding Rossmann-fold domains"/>
    <property type="match status" value="1"/>
</dbReference>
<evidence type="ECO:0000259" key="11">
    <source>
        <dbReference type="Pfam" id="PF18317"/>
    </source>
</evidence>
<feature type="domain" description="Shikimate dehydrogenase substrate binding N-terminal" evidence="10">
    <location>
        <begin position="15"/>
        <end position="97"/>
    </location>
</feature>